<feature type="region of interest" description="Disordered" evidence="1">
    <location>
        <begin position="166"/>
        <end position="191"/>
    </location>
</feature>
<dbReference type="Pfam" id="PF00226">
    <property type="entry name" value="DnaJ"/>
    <property type="match status" value="1"/>
</dbReference>
<evidence type="ECO:0000259" key="2">
    <source>
        <dbReference type="PROSITE" id="PS50076"/>
    </source>
</evidence>
<gene>
    <name evidence="3" type="ORF">B0J11DRAFT_575600</name>
</gene>
<dbReference type="CDD" id="cd06257">
    <property type="entry name" value="DnaJ"/>
    <property type="match status" value="1"/>
</dbReference>
<dbReference type="InterPro" id="IPR001623">
    <property type="entry name" value="DnaJ_domain"/>
</dbReference>
<accession>A0A9P9ED73</accession>
<dbReference type="OrthoDB" id="10250354at2759"/>
<keyword evidence="4" id="KW-1185">Reference proteome</keyword>
<evidence type="ECO:0000256" key="1">
    <source>
        <dbReference type="SAM" id="MobiDB-lite"/>
    </source>
</evidence>
<protein>
    <submittedName>
        <fullName evidence="3">DnaJ domain-containing protein</fullName>
    </submittedName>
</protein>
<evidence type="ECO:0000313" key="4">
    <source>
        <dbReference type="Proteomes" id="UP000700596"/>
    </source>
</evidence>
<sequence length="191" mass="20949">MNAGMGGMSSNAYFHGQSTTPGYGIAPPGTGQDSNMRSFNTRKYSSTSDGGNPWPTSTRYPAGAGTSSTQNVKKAKSDLYALFGLAKNCTQDEIVRKHKELMLKHHPNRVQQKGGNDADIDAATKKAQEINQAYDVLKDTKRRKCYDKTGETSEDAVRTWELRQEMEKRGRQGCSGGMPSRTEGDMEGGIW</sequence>
<dbReference type="PROSITE" id="PS50076">
    <property type="entry name" value="DNAJ_2"/>
    <property type="match status" value="1"/>
</dbReference>
<name>A0A9P9ED73_9PLEO</name>
<organism evidence="3 4">
    <name type="scientific">Dendryphion nanum</name>
    <dbReference type="NCBI Taxonomy" id="256645"/>
    <lineage>
        <taxon>Eukaryota</taxon>
        <taxon>Fungi</taxon>
        <taxon>Dikarya</taxon>
        <taxon>Ascomycota</taxon>
        <taxon>Pezizomycotina</taxon>
        <taxon>Dothideomycetes</taxon>
        <taxon>Pleosporomycetidae</taxon>
        <taxon>Pleosporales</taxon>
        <taxon>Torulaceae</taxon>
        <taxon>Dendryphion</taxon>
    </lineage>
</organism>
<dbReference type="GO" id="GO:0031072">
    <property type="term" value="F:heat shock protein binding"/>
    <property type="evidence" value="ECO:0007669"/>
    <property type="project" value="TreeGrafter"/>
</dbReference>
<dbReference type="Proteomes" id="UP000700596">
    <property type="component" value="Unassembled WGS sequence"/>
</dbReference>
<feature type="region of interest" description="Disordered" evidence="1">
    <location>
        <begin position="1"/>
        <end position="71"/>
    </location>
</feature>
<dbReference type="AlphaFoldDB" id="A0A9P9ED73"/>
<dbReference type="GO" id="GO:0005737">
    <property type="term" value="C:cytoplasm"/>
    <property type="evidence" value="ECO:0007669"/>
    <property type="project" value="TreeGrafter"/>
</dbReference>
<dbReference type="PANTHER" id="PTHR44144">
    <property type="entry name" value="DNAJ HOMOLOG SUBFAMILY C MEMBER 9"/>
    <property type="match status" value="1"/>
</dbReference>
<dbReference type="Gene3D" id="1.10.287.110">
    <property type="entry name" value="DnaJ domain"/>
    <property type="match status" value="1"/>
</dbReference>
<dbReference type="InterPro" id="IPR052594">
    <property type="entry name" value="J_domain-containing_protein"/>
</dbReference>
<reference evidence="3" key="1">
    <citation type="journal article" date="2021" name="Nat. Commun.">
        <title>Genetic determinants of endophytism in the Arabidopsis root mycobiome.</title>
        <authorList>
            <person name="Mesny F."/>
            <person name="Miyauchi S."/>
            <person name="Thiergart T."/>
            <person name="Pickel B."/>
            <person name="Atanasova L."/>
            <person name="Karlsson M."/>
            <person name="Huettel B."/>
            <person name="Barry K.W."/>
            <person name="Haridas S."/>
            <person name="Chen C."/>
            <person name="Bauer D."/>
            <person name="Andreopoulos W."/>
            <person name="Pangilinan J."/>
            <person name="LaButti K."/>
            <person name="Riley R."/>
            <person name="Lipzen A."/>
            <person name="Clum A."/>
            <person name="Drula E."/>
            <person name="Henrissat B."/>
            <person name="Kohler A."/>
            <person name="Grigoriev I.V."/>
            <person name="Martin F.M."/>
            <person name="Hacquard S."/>
        </authorList>
    </citation>
    <scope>NUCLEOTIDE SEQUENCE</scope>
    <source>
        <strain evidence="3">MPI-CAGE-CH-0243</strain>
    </source>
</reference>
<dbReference type="PANTHER" id="PTHR44144:SF1">
    <property type="entry name" value="DNAJ HOMOLOG SUBFAMILY C MEMBER 9"/>
    <property type="match status" value="1"/>
</dbReference>
<dbReference type="InterPro" id="IPR036869">
    <property type="entry name" value="J_dom_sf"/>
</dbReference>
<feature type="domain" description="J" evidence="2">
    <location>
        <begin position="78"/>
        <end position="150"/>
    </location>
</feature>
<dbReference type="GO" id="GO:0005634">
    <property type="term" value="C:nucleus"/>
    <property type="evidence" value="ECO:0007669"/>
    <property type="project" value="TreeGrafter"/>
</dbReference>
<feature type="compositionally biased region" description="Polar residues" evidence="1">
    <location>
        <begin position="8"/>
        <end position="21"/>
    </location>
</feature>
<dbReference type="SUPFAM" id="SSF46565">
    <property type="entry name" value="Chaperone J-domain"/>
    <property type="match status" value="1"/>
</dbReference>
<evidence type="ECO:0000313" key="3">
    <source>
        <dbReference type="EMBL" id="KAH7134976.1"/>
    </source>
</evidence>
<proteinExistence type="predicted"/>
<comment type="caution">
    <text evidence="3">The sequence shown here is derived from an EMBL/GenBank/DDBJ whole genome shotgun (WGS) entry which is preliminary data.</text>
</comment>
<dbReference type="PRINTS" id="PR00625">
    <property type="entry name" value="JDOMAIN"/>
</dbReference>
<dbReference type="EMBL" id="JAGMWT010000002">
    <property type="protein sequence ID" value="KAH7134976.1"/>
    <property type="molecule type" value="Genomic_DNA"/>
</dbReference>
<feature type="compositionally biased region" description="Polar residues" evidence="1">
    <location>
        <begin position="31"/>
        <end position="71"/>
    </location>
</feature>
<dbReference type="SMART" id="SM00271">
    <property type="entry name" value="DnaJ"/>
    <property type="match status" value="1"/>
</dbReference>